<dbReference type="EMBL" id="JBHFAA010000025">
    <property type="protein sequence ID" value="MFC1428547.1"/>
    <property type="molecule type" value="Genomic_DNA"/>
</dbReference>
<reference evidence="1 2" key="1">
    <citation type="submission" date="2024-09" db="EMBL/GenBank/DDBJ databases">
        <authorList>
            <person name="Lee S.D."/>
        </authorList>
    </citation>
    <scope>NUCLEOTIDE SEQUENCE [LARGE SCALE GENOMIC DNA]</scope>
    <source>
        <strain evidence="1 2">N1-12</strain>
    </source>
</reference>
<gene>
    <name evidence="1" type="ORF">ACEZCY_35835</name>
</gene>
<dbReference type="Proteomes" id="UP001592529">
    <property type="component" value="Unassembled WGS sequence"/>
</dbReference>
<dbReference type="InterPro" id="IPR044548">
    <property type="entry name" value="AF0060_NTP-PPase_MazG-like"/>
</dbReference>
<sequence>MSQSTPASTADPDSEPLWPAIRALVAWLDAANGRSEQETALRLLKLTEEVGEVSQAYINLQGQNPRKLDQPGTRDQVADELVDVVVTALTALSSFTDDPQALVADKLRRILARLDLTPQP</sequence>
<protein>
    <submittedName>
        <fullName evidence="1">MazG-like family protein</fullName>
    </submittedName>
</protein>
<name>A0ABV6WR95_9ACTN</name>
<organism evidence="1 2">
    <name type="scientific">Streptacidiphilus alkalitolerans</name>
    <dbReference type="NCBI Taxonomy" id="3342712"/>
    <lineage>
        <taxon>Bacteria</taxon>
        <taxon>Bacillati</taxon>
        <taxon>Actinomycetota</taxon>
        <taxon>Actinomycetes</taxon>
        <taxon>Kitasatosporales</taxon>
        <taxon>Streptomycetaceae</taxon>
        <taxon>Streptacidiphilus</taxon>
    </lineage>
</organism>
<proteinExistence type="predicted"/>
<accession>A0ABV6WR95</accession>
<dbReference type="RefSeq" id="WP_380527965.1">
    <property type="nucleotide sequence ID" value="NZ_JBHFAA010000025.1"/>
</dbReference>
<evidence type="ECO:0000313" key="1">
    <source>
        <dbReference type="EMBL" id="MFC1428547.1"/>
    </source>
</evidence>
<keyword evidence="2" id="KW-1185">Reference proteome</keyword>
<dbReference type="Gene3D" id="1.10.287.1080">
    <property type="entry name" value="MazG-like"/>
    <property type="match status" value="1"/>
</dbReference>
<dbReference type="CDD" id="cd11533">
    <property type="entry name" value="NTP-PPase_Af0060_like"/>
    <property type="match status" value="1"/>
</dbReference>
<dbReference type="SUPFAM" id="SSF101386">
    <property type="entry name" value="all-alpha NTP pyrophosphatases"/>
    <property type="match status" value="1"/>
</dbReference>
<evidence type="ECO:0000313" key="2">
    <source>
        <dbReference type="Proteomes" id="UP001592529"/>
    </source>
</evidence>
<comment type="caution">
    <text evidence="1">The sequence shown here is derived from an EMBL/GenBank/DDBJ whole genome shotgun (WGS) entry which is preliminary data.</text>
</comment>